<evidence type="ECO:0000256" key="1">
    <source>
        <dbReference type="SAM" id="MobiDB-lite"/>
    </source>
</evidence>
<dbReference type="OrthoDB" id="1928932at2759"/>
<dbReference type="Proteomes" id="UP000729402">
    <property type="component" value="Unassembled WGS sequence"/>
</dbReference>
<dbReference type="EMBL" id="JAAALK010000079">
    <property type="protein sequence ID" value="KAG8097522.1"/>
    <property type="molecule type" value="Genomic_DNA"/>
</dbReference>
<proteinExistence type="predicted"/>
<reference evidence="2" key="1">
    <citation type="journal article" date="2021" name="bioRxiv">
        <title>Whole Genome Assembly and Annotation of Northern Wild Rice, Zizania palustris L., Supports a Whole Genome Duplication in the Zizania Genus.</title>
        <authorList>
            <person name="Haas M."/>
            <person name="Kono T."/>
            <person name="Macchietto M."/>
            <person name="Millas R."/>
            <person name="McGilp L."/>
            <person name="Shao M."/>
            <person name="Duquette J."/>
            <person name="Hirsch C.N."/>
            <person name="Kimball J."/>
        </authorList>
    </citation>
    <scope>NUCLEOTIDE SEQUENCE</scope>
    <source>
        <tissue evidence="2">Fresh leaf tissue</tissue>
    </source>
</reference>
<sequence length="99" mass="10775">MEVDGGAATKVDGEAGIGGRGLTGEVSQRSARVNQSETEQDGSQQGDKEKVVNAEIERVNMLPANSSYAIHRMKVLNKLRHLISIKVRFAFTCFLGEKL</sequence>
<protein>
    <submittedName>
        <fullName evidence="2">Uncharacterized protein</fullName>
    </submittedName>
</protein>
<name>A0A8J5X4W9_ZIZPA</name>
<evidence type="ECO:0000313" key="3">
    <source>
        <dbReference type="Proteomes" id="UP000729402"/>
    </source>
</evidence>
<keyword evidence="3" id="KW-1185">Reference proteome</keyword>
<comment type="caution">
    <text evidence="2">The sequence shown here is derived from an EMBL/GenBank/DDBJ whole genome shotgun (WGS) entry which is preliminary data.</text>
</comment>
<feature type="region of interest" description="Disordered" evidence="1">
    <location>
        <begin position="1"/>
        <end position="49"/>
    </location>
</feature>
<accession>A0A8J5X4W9</accession>
<evidence type="ECO:0000313" key="2">
    <source>
        <dbReference type="EMBL" id="KAG8097522.1"/>
    </source>
</evidence>
<dbReference type="AlphaFoldDB" id="A0A8J5X4W9"/>
<organism evidence="2 3">
    <name type="scientific">Zizania palustris</name>
    <name type="common">Northern wild rice</name>
    <dbReference type="NCBI Taxonomy" id="103762"/>
    <lineage>
        <taxon>Eukaryota</taxon>
        <taxon>Viridiplantae</taxon>
        <taxon>Streptophyta</taxon>
        <taxon>Embryophyta</taxon>
        <taxon>Tracheophyta</taxon>
        <taxon>Spermatophyta</taxon>
        <taxon>Magnoliopsida</taxon>
        <taxon>Liliopsida</taxon>
        <taxon>Poales</taxon>
        <taxon>Poaceae</taxon>
        <taxon>BOP clade</taxon>
        <taxon>Oryzoideae</taxon>
        <taxon>Oryzeae</taxon>
        <taxon>Zizaniinae</taxon>
        <taxon>Zizania</taxon>
    </lineage>
</organism>
<gene>
    <name evidence="2" type="ORF">GUJ93_ZPchr0013g36753</name>
</gene>
<feature type="compositionally biased region" description="Polar residues" evidence="1">
    <location>
        <begin position="25"/>
        <end position="45"/>
    </location>
</feature>
<reference evidence="2" key="2">
    <citation type="submission" date="2021-02" db="EMBL/GenBank/DDBJ databases">
        <authorList>
            <person name="Kimball J.A."/>
            <person name="Haas M.W."/>
            <person name="Macchietto M."/>
            <person name="Kono T."/>
            <person name="Duquette J."/>
            <person name="Shao M."/>
        </authorList>
    </citation>
    <scope>NUCLEOTIDE SEQUENCE</scope>
    <source>
        <tissue evidence="2">Fresh leaf tissue</tissue>
    </source>
</reference>